<dbReference type="EMBL" id="NGKC01000008">
    <property type="protein sequence ID" value="RSU11510.1"/>
    <property type="molecule type" value="Genomic_DNA"/>
</dbReference>
<comment type="caution">
    <text evidence="1">The sequence shown here is derived from an EMBL/GenBank/DDBJ whole genome shotgun (WGS) entry which is preliminary data.</text>
</comment>
<gene>
    <name evidence="1" type="ORF">CBF27_08440</name>
</gene>
<dbReference type="RefSeq" id="WP_126813874.1">
    <property type="nucleotide sequence ID" value="NZ_NGKC01000008.1"/>
</dbReference>
<dbReference type="OrthoDB" id="2306834at2"/>
<dbReference type="Proteomes" id="UP000286773">
    <property type="component" value="Unassembled WGS sequence"/>
</dbReference>
<evidence type="ECO:0000313" key="2">
    <source>
        <dbReference type="Proteomes" id="UP000286773"/>
    </source>
</evidence>
<dbReference type="AlphaFoldDB" id="A0A430ATY7"/>
<sequence>MTENTRISGYFFLKRLIMFLFVGLFFFLGKSLIAFGADEYCPVSPAPPPVWSDGVPAPPNNNLDLSQYFYIPSVGTSSEATNTGRPDWYNRSVAVLTTDSPEQFGVMWGKPQIDLTQDFEIHAYVYLNSFSTPELPADGIAFVLHNDPDGTYAYGRQGWGLGAYGHRGSNLTRPAKKNQQRARF</sequence>
<dbReference type="InterPro" id="IPR013320">
    <property type="entry name" value="ConA-like_dom_sf"/>
</dbReference>
<evidence type="ECO:0000313" key="1">
    <source>
        <dbReference type="EMBL" id="RSU11510.1"/>
    </source>
</evidence>
<dbReference type="Gene3D" id="2.60.120.200">
    <property type="match status" value="1"/>
</dbReference>
<dbReference type="SUPFAM" id="SSF49899">
    <property type="entry name" value="Concanavalin A-like lectins/glucanases"/>
    <property type="match status" value="1"/>
</dbReference>
<protein>
    <submittedName>
        <fullName evidence="1">Uncharacterized protein</fullName>
    </submittedName>
</protein>
<accession>A0A430ATY7</accession>
<keyword evidence="2" id="KW-1185">Reference proteome</keyword>
<proteinExistence type="predicted"/>
<name>A0A430ATY7_9ENTE</name>
<organism evidence="1 2">
    <name type="scientific">Vagococcus acidifermentans</name>
    <dbReference type="NCBI Taxonomy" id="564710"/>
    <lineage>
        <taxon>Bacteria</taxon>
        <taxon>Bacillati</taxon>
        <taxon>Bacillota</taxon>
        <taxon>Bacilli</taxon>
        <taxon>Lactobacillales</taxon>
        <taxon>Enterococcaceae</taxon>
        <taxon>Vagococcus</taxon>
    </lineage>
</organism>
<reference evidence="1 2" key="1">
    <citation type="submission" date="2017-05" db="EMBL/GenBank/DDBJ databases">
        <title>Vagococcus spp. assemblies.</title>
        <authorList>
            <person name="Gulvik C.A."/>
        </authorList>
    </citation>
    <scope>NUCLEOTIDE SEQUENCE [LARGE SCALE GENOMIC DNA]</scope>
    <source>
        <strain evidence="1 2">LMG 24798</strain>
    </source>
</reference>